<reference evidence="3 4" key="1">
    <citation type="journal article" date="2021" name="Sci. Rep.">
        <title>The genome of the diatom Chaetoceros tenuissimus carries an ancient integrated fragment of an extant virus.</title>
        <authorList>
            <person name="Hongo Y."/>
            <person name="Kimura K."/>
            <person name="Takaki Y."/>
            <person name="Yoshida Y."/>
            <person name="Baba S."/>
            <person name="Kobayashi G."/>
            <person name="Nagasaki K."/>
            <person name="Hano T."/>
            <person name="Tomaru Y."/>
        </authorList>
    </citation>
    <scope>NUCLEOTIDE SEQUENCE [LARGE SCALE GENOMIC DNA]</scope>
    <source>
        <strain evidence="3 4">NIES-3715</strain>
    </source>
</reference>
<gene>
    <name evidence="3" type="ORF">CTEN210_14448</name>
</gene>
<dbReference type="Proteomes" id="UP001054902">
    <property type="component" value="Unassembled WGS sequence"/>
</dbReference>
<protein>
    <recommendedName>
        <fullName evidence="2">Hemerythrin-like domain-containing protein</fullName>
    </recommendedName>
</protein>
<evidence type="ECO:0000313" key="4">
    <source>
        <dbReference type="Proteomes" id="UP001054902"/>
    </source>
</evidence>
<name>A0AAD3D4X3_9STRA</name>
<dbReference type="CDD" id="cd12108">
    <property type="entry name" value="Hr-like"/>
    <property type="match status" value="1"/>
</dbReference>
<proteinExistence type="predicted"/>
<comment type="caution">
    <text evidence="3">The sequence shown here is derived from an EMBL/GenBank/DDBJ whole genome shotgun (WGS) entry which is preliminary data.</text>
</comment>
<dbReference type="EMBL" id="BLLK01000060">
    <property type="protein sequence ID" value="GFH57972.1"/>
    <property type="molecule type" value="Genomic_DNA"/>
</dbReference>
<feature type="domain" description="Hemerythrin-like" evidence="2">
    <location>
        <begin position="50"/>
        <end position="178"/>
    </location>
</feature>
<dbReference type="AlphaFoldDB" id="A0AAD3D4X3"/>
<feature type="signal peptide" evidence="1">
    <location>
        <begin position="1"/>
        <end position="15"/>
    </location>
</feature>
<keyword evidence="4" id="KW-1185">Reference proteome</keyword>
<feature type="chain" id="PRO_5041934960" description="Hemerythrin-like domain-containing protein" evidence="1">
    <location>
        <begin position="16"/>
        <end position="265"/>
    </location>
</feature>
<dbReference type="InterPro" id="IPR012312">
    <property type="entry name" value="Hemerythrin-like"/>
</dbReference>
<keyword evidence="1" id="KW-0732">Signal</keyword>
<evidence type="ECO:0000313" key="3">
    <source>
        <dbReference type="EMBL" id="GFH57972.1"/>
    </source>
</evidence>
<dbReference type="Gene3D" id="1.20.120.520">
    <property type="entry name" value="nmb1532 protein domain like"/>
    <property type="match status" value="1"/>
</dbReference>
<organism evidence="3 4">
    <name type="scientific">Chaetoceros tenuissimus</name>
    <dbReference type="NCBI Taxonomy" id="426638"/>
    <lineage>
        <taxon>Eukaryota</taxon>
        <taxon>Sar</taxon>
        <taxon>Stramenopiles</taxon>
        <taxon>Ochrophyta</taxon>
        <taxon>Bacillariophyta</taxon>
        <taxon>Coscinodiscophyceae</taxon>
        <taxon>Chaetocerotophycidae</taxon>
        <taxon>Chaetocerotales</taxon>
        <taxon>Chaetocerotaceae</taxon>
        <taxon>Chaetoceros</taxon>
    </lineage>
</organism>
<sequence length="265" mass="29856">MVLFVTLGLIGGGLAAGGFVFNHEQNTLKVGSSAVKKEHMEHESWNAVVDNYVYIHNAFRNHLAYIRKGCESGKDMSKEFALWCKILELHSKVEDELLIPALDARLKEQNADNGSDKLIPEDILSGKDHDKVHDLIEAVSAMIKETNPDKGSLVSKLSELETALDEHLLQEELYVMPLMLKAFTTRELWALDSFIVNEKLGYCDKDTLIVITKWWFGNISIKEGIPLFQNFARAGNQAPMPIEDWKKLQDTIPALKPFATEDIMS</sequence>
<evidence type="ECO:0000259" key="2">
    <source>
        <dbReference type="Pfam" id="PF01814"/>
    </source>
</evidence>
<accession>A0AAD3D4X3</accession>
<dbReference type="Pfam" id="PF01814">
    <property type="entry name" value="Hemerythrin"/>
    <property type="match status" value="1"/>
</dbReference>
<evidence type="ECO:0000256" key="1">
    <source>
        <dbReference type="SAM" id="SignalP"/>
    </source>
</evidence>